<feature type="chain" id="PRO_5020322398" evidence="2">
    <location>
        <begin position="22"/>
        <end position="253"/>
    </location>
</feature>
<dbReference type="PANTHER" id="PTHR35936">
    <property type="entry name" value="MEMBRANE-BOUND LYTIC MUREIN TRANSGLYCOSYLASE F"/>
    <property type="match status" value="1"/>
</dbReference>
<dbReference type="EMBL" id="SSOC01000002">
    <property type="protein sequence ID" value="THF66302.1"/>
    <property type="molecule type" value="Genomic_DNA"/>
</dbReference>
<evidence type="ECO:0000313" key="4">
    <source>
        <dbReference type="EMBL" id="THF66302.1"/>
    </source>
</evidence>
<dbReference type="SMART" id="SM00062">
    <property type="entry name" value="PBPb"/>
    <property type="match status" value="1"/>
</dbReference>
<reference evidence="4 5" key="1">
    <citation type="submission" date="2019-04" db="EMBL/GenBank/DDBJ databases">
        <title>Azoarcus nasutitermitis sp. nov. isolated from termite nest.</title>
        <authorList>
            <person name="Lin S.-Y."/>
            <person name="Hameed A."/>
            <person name="Hsu Y.-H."/>
            <person name="Young C.-C."/>
        </authorList>
    </citation>
    <scope>NUCLEOTIDE SEQUENCE [LARGE SCALE GENOMIC DNA]</scope>
    <source>
        <strain evidence="4 5">CC-YHH838</strain>
    </source>
</reference>
<name>A0A4S4B175_9RHOO</name>
<sequence length="253" mass="27076">MLRRWMGALALSGALAVQAFAGDELRVVLTPRSVPFSLLTESGEMVGFNVDMARAVCAEIGRTCKLEVLPFPEIVPAVAAGRYDLGVANFLRTPERERQVAFTVPYWRSTSVFVGRQGIRVEPLASLLADTTVCAIDGSAQWSYLLARAGASAETVRALPSNQDVLDGLGSGACPAALLPTMQVLPFMQGERGHGLAFLGAPLGEAGLGGPVHMIVRPDAPELRAAVDRALRRLIANGEHERAARHYFPFSIL</sequence>
<dbReference type="Pfam" id="PF00497">
    <property type="entry name" value="SBP_bac_3"/>
    <property type="match status" value="1"/>
</dbReference>
<dbReference type="SUPFAM" id="SSF53850">
    <property type="entry name" value="Periplasmic binding protein-like II"/>
    <property type="match status" value="1"/>
</dbReference>
<dbReference type="CDD" id="cd13530">
    <property type="entry name" value="PBP2_peptides_like"/>
    <property type="match status" value="1"/>
</dbReference>
<dbReference type="InterPro" id="IPR001638">
    <property type="entry name" value="Solute-binding_3/MltF_N"/>
</dbReference>
<keyword evidence="1 2" id="KW-0732">Signal</keyword>
<proteinExistence type="predicted"/>
<dbReference type="RefSeq" id="WP_136347251.1">
    <property type="nucleotide sequence ID" value="NZ_SSOC01000002.1"/>
</dbReference>
<gene>
    <name evidence="4" type="ORF">E6C76_05520</name>
</gene>
<protein>
    <submittedName>
        <fullName evidence="4">Amino acid ABC transporter substrate-binding protein</fullName>
    </submittedName>
</protein>
<dbReference type="PANTHER" id="PTHR35936:SF19">
    <property type="entry name" value="AMINO-ACID-BINDING PROTEIN YXEM-RELATED"/>
    <property type="match status" value="1"/>
</dbReference>
<organism evidence="4 5">
    <name type="scientific">Pseudothauera nasutitermitis</name>
    <dbReference type="NCBI Taxonomy" id="2565930"/>
    <lineage>
        <taxon>Bacteria</taxon>
        <taxon>Pseudomonadati</taxon>
        <taxon>Pseudomonadota</taxon>
        <taxon>Betaproteobacteria</taxon>
        <taxon>Rhodocyclales</taxon>
        <taxon>Zoogloeaceae</taxon>
        <taxon>Pseudothauera</taxon>
    </lineage>
</organism>
<evidence type="ECO:0000256" key="2">
    <source>
        <dbReference type="SAM" id="SignalP"/>
    </source>
</evidence>
<dbReference type="AlphaFoldDB" id="A0A4S4B175"/>
<accession>A0A4S4B175</accession>
<feature type="domain" description="Solute-binding protein family 3/N-terminal" evidence="3">
    <location>
        <begin position="24"/>
        <end position="251"/>
    </location>
</feature>
<evidence type="ECO:0000256" key="1">
    <source>
        <dbReference type="ARBA" id="ARBA00022729"/>
    </source>
</evidence>
<evidence type="ECO:0000259" key="3">
    <source>
        <dbReference type="SMART" id="SM00062"/>
    </source>
</evidence>
<dbReference type="OrthoDB" id="368476at2"/>
<comment type="caution">
    <text evidence="4">The sequence shown here is derived from an EMBL/GenBank/DDBJ whole genome shotgun (WGS) entry which is preliminary data.</text>
</comment>
<dbReference type="Proteomes" id="UP000308430">
    <property type="component" value="Unassembled WGS sequence"/>
</dbReference>
<keyword evidence="5" id="KW-1185">Reference proteome</keyword>
<evidence type="ECO:0000313" key="5">
    <source>
        <dbReference type="Proteomes" id="UP000308430"/>
    </source>
</evidence>
<feature type="signal peptide" evidence="2">
    <location>
        <begin position="1"/>
        <end position="21"/>
    </location>
</feature>
<dbReference type="Gene3D" id="3.40.190.10">
    <property type="entry name" value="Periplasmic binding protein-like II"/>
    <property type="match status" value="2"/>
</dbReference>